<keyword evidence="2" id="KW-1185">Reference proteome</keyword>
<dbReference type="InterPro" id="IPR023214">
    <property type="entry name" value="HAD_sf"/>
</dbReference>
<evidence type="ECO:0000313" key="2">
    <source>
        <dbReference type="Proteomes" id="UP000287101"/>
    </source>
</evidence>
<proteinExistence type="predicted"/>
<dbReference type="SUPFAM" id="SSF56784">
    <property type="entry name" value="HAD-like"/>
    <property type="match status" value="1"/>
</dbReference>
<dbReference type="Proteomes" id="UP000287101">
    <property type="component" value="Unassembled WGS sequence"/>
</dbReference>
<evidence type="ECO:0000313" key="1">
    <source>
        <dbReference type="EMBL" id="RSU02430.1"/>
    </source>
</evidence>
<dbReference type="RefSeq" id="WP_126832077.1">
    <property type="nucleotide sequence ID" value="NZ_CBCRYB010000009.1"/>
</dbReference>
<organism evidence="1 2">
    <name type="scientific">Vagococcus fessus</name>
    <dbReference type="NCBI Taxonomy" id="120370"/>
    <lineage>
        <taxon>Bacteria</taxon>
        <taxon>Bacillati</taxon>
        <taxon>Bacillota</taxon>
        <taxon>Bacilli</taxon>
        <taxon>Lactobacillales</taxon>
        <taxon>Enterococcaceae</taxon>
        <taxon>Vagococcus</taxon>
    </lineage>
</organism>
<dbReference type="OrthoDB" id="2241955at2"/>
<dbReference type="InterPro" id="IPR036412">
    <property type="entry name" value="HAD-like_sf"/>
</dbReference>
<reference evidence="1 2" key="1">
    <citation type="submission" date="2017-05" db="EMBL/GenBank/DDBJ databases">
        <title>Vagococcus spp. assemblies.</title>
        <authorList>
            <person name="Gulvik C.A."/>
        </authorList>
    </citation>
    <scope>NUCLEOTIDE SEQUENCE [LARGE SCALE GENOMIC DNA]</scope>
    <source>
        <strain evidence="1 2">CCUG 41755</strain>
    </source>
</reference>
<name>A0A430A6A7_9ENTE</name>
<evidence type="ECO:0008006" key="3">
    <source>
        <dbReference type="Google" id="ProtNLM"/>
    </source>
</evidence>
<dbReference type="EMBL" id="NGJY01000003">
    <property type="protein sequence ID" value="RSU02430.1"/>
    <property type="molecule type" value="Genomic_DNA"/>
</dbReference>
<sequence length="151" mass="17395">MKYLLLDIDDTIAPWMYKRVDAVVIDSMGIYLGIPEHIAKWLKQIKEADIKIIWCTDRPPLICSMIEKKIGFKSEGQLEFFDKNTYRWTKLHGIIEFCDKHKNDVVIVADNDVIKGTRGVNNLPDNLKMVWPSDTSRGCLSVADLELIENL</sequence>
<comment type="caution">
    <text evidence="1">The sequence shown here is derived from an EMBL/GenBank/DDBJ whole genome shotgun (WGS) entry which is preliminary data.</text>
</comment>
<dbReference type="Gene3D" id="3.40.50.1000">
    <property type="entry name" value="HAD superfamily/HAD-like"/>
    <property type="match status" value="1"/>
</dbReference>
<protein>
    <recommendedName>
        <fullName evidence="3">FCP1 homology domain-containing protein</fullName>
    </recommendedName>
</protein>
<dbReference type="AlphaFoldDB" id="A0A430A6A7"/>
<gene>
    <name evidence="1" type="ORF">CBF31_08660</name>
</gene>
<accession>A0A430A6A7</accession>